<dbReference type="InterPro" id="IPR012336">
    <property type="entry name" value="Thioredoxin-like_fold"/>
</dbReference>
<dbReference type="Gene3D" id="3.40.30.10">
    <property type="entry name" value="Glutaredoxin"/>
    <property type="match status" value="1"/>
</dbReference>
<dbReference type="PROSITE" id="PS51318">
    <property type="entry name" value="TAT"/>
    <property type="match status" value="1"/>
</dbReference>
<keyword evidence="5" id="KW-1185">Reference proteome</keyword>
<evidence type="ECO:0000256" key="1">
    <source>
        <dbReference type="ARBA" id="ARBA00003565"/>
    </source>
</evidence>
<dbReference type="Proteomes" id="UP001314635">
    <property type="component" value="Unassembled WGS sequence"/>
</dbReference>
<evidence type="ECO:0000259" key="3">
    <source>
        <dbReference type="PROSITE" id="PS51352"/>
    </source>
</evidence>
<dbReference type="EMBL" id="JAFCLK010000006">
    <property type="protein sequence ID" value="MBR1135785.1"/>
    <property type="molecule type" value="Genomic_DNA"/>
</dbReference>
<comment type="similarity">
    <text evidence="2">Belongs to the thioredoxin family. DsbA subfamily.</text>
</comment>
<dbReference type="PANTHER" id="PTHR13887:SF56">
    <property type="entry name" value="THIOREDOXIN-LIKE REDUCTASE RV2466C"/>
    <property type="match status" value="1"/>
</dbReference>
<dbReference type="SUPFAM" id="SSF52833">
    <property type="entry name" value="Thioredoxin-like"/>
    <property type="match status" value="1"/>
</dbReference>
<protein>
    <submittedName>
        <fullName evidence="4">DsbA family protein</fullName>
    </submittedName>
</protein>
<dbReference type="InterPro" id="IPR006311">
    <property type="entry name" value="TAT_signal"/>
</dbReference>
<dbReference type="PROSITE" id="PS51352">
    <property type="entry name" value="THIOREDOXIN_2"/>
    <property type="match status" value="1"/>
</dbReference>
<dbReference type="PANTHER" id="PTHR13887">
    <property type="entry name" value="GLUTATHIONE S-TRANSFERASE KAPPA"/>
    <property type="match status" value="1"/>
</dbReference>
<sequence>MIITRRAFTAALSLTGLAALAGFTPLRLISEALAQSAADVAKPQSLPDMALGPADAAVTITEYASMTCPHCAAFNATVFPKLKAEYIDTGKVRYIFREFPLDIKAAAGSMLTRCIANGDAQKYFAVTDMLFRSQNDWVVKNTTETLTRIGKQAGLSQQQVEACLKDQALLDKIAADQKYASDILRVDSTPTFFINGEKIKGESSIEEFQKRINPLLKS</sequence>
<name>A0ABS5G3A0_9BRAD</name>
<organism evidence="4 5">
    <name type="scientific">Bradyrhizobium denitrificans</name>
    <dbReference type="NCBI Taxonomy" id="2734912"/>
    <lineage>
        <taxon>Bacteria</taxon>
        <taxon>Pseudomonadati</taxon>
        <taxon>Pseudomonadota</taxon>
        <taxon>Alphaproteobacteria</taxon>
        <taxon>Hyphomicrobiales</taxon>
        <taxon>Nitrobacteraceae</taxon>
        <taxon>Bradyrhizobium</taxon>
    </lineage>
</organism>
<comment type="function">
    <text evidence="1">May be required for disulfide bond formation in some proteins.</text>
</comment>
<evidence type="ECO:0000313" key="5">
    <source>
        <dbReference type="Proteomes" id="UP001314635"/>
    </source>
</evidence>
<reference evidence="5" key="1">
    <citation type="journal article" date="2021" name="ISME J.">
        <title>Evolutionary origin and ecological implication of a unique nif island in free-living Bradyrhizobium lineages.</title>
        <authorList>
            <person name="Tao J."/>
        </authorList>
    </citation>
    <scope>NUCLEOTIDE SEQUENCE [LARGE SCALE GENOMIC DNA]</scope>
    <source>
        <strain evidence="5">SZCCT0094</strain>
    </source>
</reference>
<evidence type="ECO:0000256" key="2">
    <source>
        <dbReference type="ARBA" id="ARBA00005791"/>
    </source>
</evidence>
<proteinExistence type="inferred from homology"/>
<evidence type="ECO:0000313" key="4">
    <source>
        <dbReference type="EMBL" id="MBR1135785.1"/>
    </source>
</evidence>
<dbReference type="Pfam" id="PF13462">
    <property type="entry name" value="Thioredoxin_4"/>
    <property type="match status" value="1"/>
</dbReference>
<dbReference type="InterPro" id="IPR036249">
    <property type="entry name" value="Thioredoxin-like_sf"/>
</dbReference>
<dbReference type="InterPro" id="IPR013766">
    <property type="entry name" value="Thioredoxin_domain"/>
</dbReference>
<accession>A0ABS5G3A0</accession>
<dbReference type="RefSeq" id="WP_172235463.1">
    <property type="nucleotide sequence ID" value="NZ_JABFDP010000002.1"/>
</dbReference>
<feature type="domain" description="Thioredoxin" evidence="3">
    <location>
        <begin position="26"/>
        <end position="217"/>
    </location>
</feature>
<comment type="caution">
    <text evidence="4">The sequence shown here is derived from an EMBL/GenBank/DDBJ whole genome shotgun (WGS) entry which is preliminary data.</text>
</comment>
<gene>
    <name evidence="4" type="ORF">JQ619_08405</name>
</gene>